<reference evidence="2" key="1">
    <citation type="journal article" date="2021" name="PeerJ">
        <title>Extensive microbial diversity within the chicken gut microbiome revealed by metagenomics and culture.</title>
        <authorList>
            <person name="Gilroy R."/>
            <person name="Ravi A."/>
            <person name="Getino M."/>
            <person name="Pursley I."/>
            <person name="Horton D.L."/>
            <person name="Alikhan N.F."/>
            <person name="Baker D."/>
            <person name="Gharbi K."/>
            <person name="Hall N."/>
            <person name="Watson M."/>
            <person name="Adriaenssens E.M."/>
            <person name="Foster-Nyarko E."/>
            <person name="Jarju S."/>
            <person name="Secka A."/>
            <person name="Antonio M."/>
            <person name="Oren A."/>
            <person name="Chaudhuri R.R."/>
            <person name="La Ragione R."/>
            <person name="Hildebrand F."/>
            <person name="Pallen M.J."/>
        </authorList>
    </citation>
    <scope>NUCLEOTIDE SEQUENCE</scope>
    <source>
        <strain evidence="2">ChiBcec18-1249</strain>
    </source>
</reference>
<dbReference type="EMBL" id="DWZJ01000044">
    <property type="protein sequence ID" value="HJB13152.1"/>
    <property type="molecule type" value="Genomic_DNA"/>
</dbReference>
<evidence type="ECO:0000256" key="1">
    <source>
        <dbReference type="SAM" id="MobiDB-lite"/>
    </source>
</evidence>
<evidence type="ECO:0000313" key="3">
    <source>
        <dbReference type="Proteomes" id="UP000823824"/>
    </source>
</evidence>
<comment type="caution">
    <text evidence="2">The sequence shown here is derived from an EMBL/GenBank/DDBJ whole genome shotgun (WGS) entry which is preliminary data.</text>
</comment>
<gene>
    <name evidence="2" type="ORF">H9787_05520</name>
</gene>
<feature type="compositionally biased region" description="Basic and acidic residues" evidence="1">
    <location>
        <begin position="47"/>
        <end position="56"/>
    </location>
</feature>
<dbReference type="AlphaFoldDB" id="A0A9D2LIA6"/>
<feature type="region of interest" description="Disordered" evidence="1">
    <location>
        <begin position="14"/>
        <end position="59"/>
    </location>
</feature>
<organism evidence="2 3">
    <name type="scientific">Candidatus Oscillibacter excrementigallinarum</name>
    <dbReference type="NCBI Taxonomy" id="2838716"/>
    <lineage>
        <taxon>Bacteria</taxon>
        <taxon>Bacillati</taxon>
        <taxon>Bacillota</taxon>
        <taxon>Clostridia</taxon>
        <taxon>Eubacteriales</taxon>
        <taxon>Oscillospiraceae</taxon>
        <taxon>Oscillibacter</taxon>
    </lineage>
</organism>
<proteinExistence type="predicted"/>
<reference evidence="2" key="2">
    <citation type="submission" date="2021-04" db="EMBL/GenBank/DDBJ databases">
        <authorList>
            <person name="Gilroy R."/>
        </authorList>
    </citation>
    <scope>NUCLEOTIDE SEQUENCE</scope>
    <source>
        <strain evidence="2">ChiBcec18-1249</strain>
    </source>
</reference>
<protein>
    <submittedName>
        <fullName evidence="2">Uncharacterized protein</fullName>
    </submittedName>
</protein>
<sequence length="111" mass="12379">MKTMEEVLRKYTLGEASKEETNDALKDLDSPLRLDPDRNVITPEELAETRVGKTPDEANGYGLMDHGVGCLEKVRVVDGRTPDVDMGEEIAFVYIGGKCYRLRGDALTEME</sequence>
<feature type="compositionally biased region" description="Basic and acidic residues" evidence="1">
    <location>
        <begin position="16"/>
        <end position="38"/>
    </location>
</feature>
<name>A0A9D2LIA6_9FIRM</name>
<accession>A0A9D2LIA6</accession>
<dbReference type="Proteomes" id="UP000823824">
    <property type="component" value="Unassembled WGS sequence"/>
</dbReference>
<evidence type="ECO:0000313" key="2">
    <source>
        <dbReference type="EMBL" id="HJB13152.1"/>
    </source>
</evidence>